<reference evidence="2" key="2">
    <citation type="journal article" date="2018" name="Mol. Plant Microbe Interact.">
        <title>Genome sequence resources for the wheat stripe rust pathogen (Puccinia striiformis f. sp. tritici) and the barley stripe rust pathogen (Puccinia striiformis f. sp. hordei).</title>
        <authorList>
            <person name="Xia C."/>
            <person name="Wang M."/>
            <person name="Yin C."/>
            <person name="Cornejo O.E."/>
            <person name="Hulbert S.H."/>
            <person name="Chen X."/>
        </authorList>
    </citation>
    <scope>NUCLEOTIDE SEQUENCE [LARGE SCALE GENOMIC DNA]</scope>
    <source>
        <strain evidence="2">93-210</strain>
    </source>
</reference>
<keyword evidence="2" id="KW-1185">Reference proteome</keyword>
<gene>
    <name evidence="1" type="ORF">MJO28_012810</name>
</gene>
<comment type="caution">
    <text evidence="1">The sequence shown here is derived from an EMBL/GenBank/DDBJ whole genome shotgun (WGS) entry which is preliminary data.</text>
</comment>
<evidence type="ECO:0000313" key="2">
    <source>
        <dbReference type="Proteomes" id="UP001060170"/>
    </source>
</evidence>
<proteinExistence type="predicted"/>
<reference evidence="2" key="1">
    <citation type="journal article" date="2018" name="BMC Genomics">
        <title>Genomic insights into host adaptation between the wheat stripe rust pathogen (Puccinia striiformis f. sp. tritici) and the barley stripe rust pathogen (Puccinia striiformis f. sp. hordei).</title>
        <authorList>
            <person name="Xia C."/>
            <person name="Wang M."/>
            <person name="Yin C."/>
            <person name="Cornejo O.E."/>
            <person name="Hulbert S.H."/>
            <person name="Chen X."/>
        </authorList>
    </citation>
    <scope>NUCLEOTIDE SEQUENCE [LARGE SCALE GENOMIC DNA]</scope>
    <source>
        <strain evidence="2">93-210</strain>
    </source>
</reference>
<dbReference type="EMBL" id="CM045877">
    <property type="protein sequence ID" value="KAI7940525.1"/>
    <property type="molecule type" value="Genomic_DNA"/>
</dbReference>
<sequence>MIVRLVLPDRRAESLRVTDRLSGPFHESLRSPVTSRLASIIAAKRMAIAHMKFKLYRVRESSREKCVAANFGCEWSKKPSSQAINPVGNREIMATKLIKIILTLEP</sequence>
<reference evidence="1 2" key="3">
    <citation type="journal article" date="2022" name="Microbiol. Spectr.">
        <title>Folding features and dynamics of 3D genome architecture in plant fungal pathogens.</title>
        <authorList>
            <person name="Xia C."/>
        </authorList>
    </citation>
    <scope>NUCLEOTIDE SEQUENCE [LARGE SCALE GENOMIC DNA]</scope>
    <source>
        <strain evidence="1 2">93-210</strain>
    </source>
</reference>
<dbReference type="Proteomes" id="UP001060170">
    <property type="component" value="Chromosome 13"/>
</dbReference>
<organism evidence="1 2">
    <name type="scientific">Puccinia striiformis f. sp. tritici</name>
    <dbReference type="NCBI Taxonomy" id="168172"/>
    <lineage>
        <taxon>Eukaryota</taxon>
        <taxon>Fungi</taxon>
        <taxon>Dikarya</taxon>
        <taxon>Basidiomycota</taxon>
        <taxon>Pucciniomycotina</taxon>
        <taxon>Pucciniomycetes</taxon>
        <taxon>Pucciniales</taxon>
        <taxon>Pucciniaceae</taxon>
        <taxon>Puccinia</taxon>
    </lineage>
</organism>
<evidence type="ECO:0000313" key="1">
    <source>
        <dbReference type="EMBL" id="KAI7940525.1"/>
    </source>
</evidence>
<protein>
    <submittedName>
        <fullName evidence="1">Uncharacterized protein</fullName>
    </submittedName>
</protein>
<accession>A0ACC0DXS8</accession>
<name>A0ACC0DXS8_9BASI</name>